<dbReference type="PANTHER" id="PTHR43247">
    <property type="entry name" value="PHOSPHOSERINE AMINOTRANSFERASE"/>
    <property type="match status" value="1"/>
</dbReference>
<dbReference type="GO" id="GO:0005737">
    <property type="term" value="C:cytoplasm"/>
    <property type="evidence" value="ECO:0007669"/>
    <property type="project" value="UniProtKB-SubCell"/>
</dbReference>
<evidence type="ECO:0000256" key="1">
    <source>
        <dbReference type="ARBA" id="ARBA00004915"/>
    </source>
</evidence>
<dbReference type="SUPFAM" id="SSF53383">
    <property type="entry name" value="PLP-dependent transferases"/>
    <property type="match status" value="1"/>
</dbReference>
<comment type="similarity">
    <text evidence="3 12">Belongs to the class-V pyridoxal-phosphate-dependent aminotransferase family. SerC subfamily.</text>
</comment>
<dbReference type="UniPathway" id="UPA00135">
    <property type="reaction ID" value="UER00197"/>
</dbReference>
<dbReference type="InterPro" id="IPR020578">
    <property type="entry name" value="Aminotrans_V_PyrdxlP_BS"/>
</dbReference>
<dbReference type="NCBIfam" id="NF003764">
    <property type="entry name" value="PRK05355.1"/>
    <property type="match status" value="1"/>
</dbReference>
<protein>
    <recommendedName>
        <fullName evidence="12">Phosphoserine aminotransferase</fullName>
        <ecNumber evidence="12">2.6.1.52</ecNumber>
    </recommendedName>
    <alternativeName>
        <fullName evidence="12">Phosphohydroxythreonine aminotransferase</fullName>
        <shortName evidence="12">PSAT</shortName>
    </alternativeName>
</protein>
<keyword evidence="7 12" id="KW-0663">Pyridoxal phosphate</keyword>
<dbReference type="InterPro" id="IPR015424">
    <property type="entry name" value="PyrdxlP-dep_Trfase"/>
</dbReference>
<evidence type="ECO:0000256" key="5">
    <source>
        <dbReference type="ARBA" id="ARBA00022605"/>
    </source>
</evidence>
<dbReference type="FunFam" id="3.40.640.10:FF:000010">
    <property type="entry name" value="Phosphoserine aminotransferase"/>
    <property type="match status" value="1"/>
</dbReference>
<evidence type="ECO:0000256" key="3">
    <source>
        <dbReference type="ARBA" id="ARBA00006904"/>
    </source>
</evidence>
<feature type="binding site" evidence="12">
    <location>
        <position position="149"/>
    </location>
    <ligand>
        <name>pyridoxal 5'-phosphate</name>
        <dbReference type="ChEBI" id="CHEBI:597326"/>
    </ligand>
</feature>
<dbReference type="InterPro" id="IPR022278">
    <property type="entry name" value="Pser_aminoTfrase"/>
</dbReference>
<organism evidence="14 15">
    <name type="scientific">Myroides albus</name>
    <dbReference type="NCBI Taxonomy" id="2562892"/>
    <lineage>
        <taxon>Bacteria</taxon>
        <taxon>Pseudomonadati</taxon>
        <taxon>Bacteroidota</taxon>
        <taxon>Flavobacteriia</taxon>
        <taxon>Flavobacteriales</taxon>
        <taxon>Flavobacteriaceae</taxon>
        <taxon>Myroides</taxon>
    </lineage>
</organism>
<evidence type="ECO:0000256" key="7">
    <source>
        <dbReference type="ARBA" id="ARBA00022898"/>
    </source>
</evidence>
<sequence>MSQIHNFCAGPCLLPEVVYQQAAQALIDFDGSGMSILSISHRSSAFLAVLDEVSHLALDLLGLDKGDYDVLFLQGGASMEFLRIPYNMLSTKAGYINTGVWASKAIEQAHQFGQVKITASSENNEFKSIPKGIVETSSLDYLHFTSNNTIYGTQFDYVPQANCPIVCDMSSDIYSRVFDYNKIDVIYAGAQKNIGPAGLSVVFIRKGVLNNKVRFIPNMLNYQEHISKGSLYHTANVFAIYTTLLNLRWLKSLGGVEAIEKVNIKKAATLYEAIDSLDFVRGIAESDSRSKMNVTFDFVHSSIDKLFDEMCVEAGIKNIRGHRTLGGYRASLYNALPLNSVTALVEVLREVKHKI</sequence>
<keyword evidence="12" id="KW-0963">Cytoplasm</keyword>
<feature type="domain" description="Aminotransferase class V" evidence="13">
    <location>
        <begin position="5"/>
        <end position="343"/>
    </location>
</feature>
<comment type="cofactor">
    <cofactor evidence="12">
        <name>pyridoxal 5'-phosphate</name>
        <dbReference type="ChEBI" id="CHEBI:597326"/>
    </cofactor>
    <text evidence="12">Binds 1 pyridoxal phosphate per subunit.</text>
</comment>
<keyword evidence="9 12" id="KW-0718">Serine biosynthesis</keyword>
<dbReference type="Gene3D" id="3.40.640.10">
    <property type="entry name" value="Type I PLP-dependent aspartate aminotransferase-like (Major domain)"/>
    <property type="match status" value="1"/>
</dbReference>
<dbReference type="RefSeq" id="WP_155091714.1">
    <property type="nucleotide sequence ID" value="NZ_CP102754.1"/>
</dbReference>
<accession>A0A6I3LKA0</accession>
<feature type="binding site" evidence="12">
    <location>
        <position position="168"/>
    </location>
    <ligand>
        <name>pyridoxal 5'-phosphate</name>
        <dbReference type="ChEBI" id="CHEBI:597326"/>
    </ligand>
</feature>
<dbReference type="Gene3D" id="3.90.1150.10">
    <property type="entry name" value="Aspartate Aminotransferase, domain 1"/>
    <property type="match status" value="1"/>
</dbReference>
<keyword evidence="6 12" id="KW-0808">Transferase</keyword>
<evidence type="ECO:0000313" key="15">
    <source>
        <dbReference type="Proteomes" id="UP000438760"/>
    </source>
</evidence>
<dbReference type="EC" id="2.6.1.52" evidence="12"/>
<dbReference type="InterPro" id="IPR000192">
    <property type="entry name" value="Aminotrans_V_dom"/>
</dbReference>
<evidence type="ECO:0000256" key="8">
    <source>
        <dbReference type="ARBA" id="ARBA00023096"/>
    </source>
</evidence>
<evidence type="ECO:0000256" key="9">
    <source>
        <dbReference type="ARBA" id="ARBA00023299"/>
    </source>
</evidence>
<feature type="binding site" evidence="12">
    <location>
        <position position="101"/>
    </location>
    <ligand>
        <name>pyridoxal 5'-phosphate</name>
        <dbReference type="ChEBI" id="CHEBI:597326"/>
    </ligand>
</feature>
<proteinExistence type="inferred from homology"/>
<comment type="pathway">
    <text evidence="2 12">Amino-acid biosynthesis; L-serine biosynthesis; L-serine from 3-phospho-D-glycerate: step 2/3.</text>
</comment>
<comment type="subunit">
    <text evidence="12">Homodimer.</text>
</comment>
<comment type="catalytic activity">
    <reaction evidence="10 12">
        <text>4-(phosphooxy)-L-threonine + 2-oxoglutarate = (R)-3-hydroxy-2-oxo-4-phosphooxybutanoate + L-glutamate</text>
        <dbReference type="Rhea" id="RHEA:16573"/>
        <dbReference type="ChEBI" id="CHEBI:16810"/>
        <dbReference type="ChEBI" id="CHEBI:29985"/>
        <dbReference type="ChEBI" id="CHEBI:58452"/>
        <dbReference type="ChEBI" id="CHEBI:58538"/>
        <dbReference type="EC" id="2.6.1.52"/>
    </reaction>
</comment>
<dbReference type="FunFam" id="3.90.1150.10:FF:000006">
    <property type="entry name" value="Phosphoserine aminotransferase"/>
    <property type="match status" value="1"/>
</dbReference>
<evidence type="ECO:0000259" key="13">
    <source>
        <dbReference type="Pfam" id="PF00266"/>
    </source>
</evidence>
<dbReference type="InterPro" id="IPR015422">
    <property type="entry name" value="PyrdxlP-dep_Trfase_small"/>
</dbReference>
<evidence type="ECO:0000256" key="2">
    <source>
        <dbReference type="ARBA" id="ARBA00005099"/>
    </source>
</evidence>
<keyword evidence="4 12" id="KW-0032">Aminotransferase</keyword>
<keyword evidence="15" id="KW-1185">Reference proteome</keyword>
<dbReference type="AlphaFoldDB" id="A0A6I3LKA0"/>
<dbReference type="UniPathway" id="UPA00244">
    <property type="reaction ID" value="UER00311"/>
</dbReference>
<evidence type="ECO:0000256" key="11">
    <source>
        <dbReference type="ARBA" id="ARBA00049007"/>
    </source>
</evidence>
<evidence type="ECO:0000313" key="14">
    <source>
        <dbReference type="EMBL" id="MTG97670.1"/>
    </source>
</evidence>
<name>A0A6I3LKA0_9FLAO</name>
<comment type="function">
    <text evidence="12">Catalyzes the reversible conversion of 3-phosphohydroxypyruvate to phosphoserine and of 3-hydroxy-2-oxo-4-phosphonooxybutanoate to phosphohydroxythreonine.</text>
</comment>
<dbReference type="PROSITE" id="PS00595">
    <property type="entry name" value="AA_TRANSFER_CLASS_5"/>
    <property type="match status" value="1"/>
</dbReference>
<reference evidence="14 15" key="1">
    <citation type="submission" date="2019-11" db="EMBL/GenBank/DDBJ databases">
        <title>Genome of Strain BIT-d1.</title>
        <authorList>
            <person name="Yang Y."/>
        </authorList>
    </citation>
    <scope>NUCLEOTIDE SEQUENCE [LARGE SCALE GENOMIC DNA]</scope>
    <source>
        <strain evidence="14 15">BIT-d1</strain>
    </source>
</reference>
<dbReference type="PANTHER" id="PTHR43247:SF1">
    <property type="entry name" value="PHOSPHOSERINE AMINOTRANSFERASE"/>
    <property type="match status" value="1"/>
</dbReference>
<dbReference type="HAMAP" id="MF_00160">
    <property type="entry name" value="SerC_aminotrans_5"/>
    <property type="match status" value="1"/>
</dbReference>
<keyword evidence="8 12" id="KW-0664">Pyridoxine biosynthesis</keyword>
<dbReference type="PIRSF" id="PIRSF000525">
    <property type="entry name" value="SerC"/>
    <property type="match status" value="1"/>
</dbReference>
<dbReference type="GO" id="GO:0030170">
    <property type="term" value="F:pyridoxal phosphate binding"/>
    <property type="evidence" value="ECO:0007669"/>
    <property type="project" value="UniProtKB-UniRule"/>
</dbReference>
<feature type="binding site" evidence="12">
    <location>
        <position position="42"/>
    </location>
    <ligand>
        <name>L-glutamate</name>
        <dbReference type="ChEBI" id="CHEBI:29985"/>
    </ligand>
</feature>
<evidence type="ECO:0000256" key="12">
    <source>
        <dbReference type="HAMAP-Rule" id="MF_00160"/>
    </source>
</evidence>
<dbReference type="OrthoDB" id="9809412at2"/>
<comment type="subcellular location">
    <subcellularLocation>
        <location evidence="12">Cytoplasm</location>
    </subcellularLocation>
</comment>
<feature type="modified residue" description="N6-(pyridoxal phosphate)lysine" evidence="12">
    <location>
        <position position="192"/>
    </location>
</feature>
<feature type="binding site" evidence="12">
    <location>
        <position position="191"/>
    </location>
    <ligand>
        <name>pyridoxal 5'-phosphate</name>
        <dbReference type="ChEBI" id="CHEBI:597326"/>
    </ligand>
</feature>
<dbReference type="GO" id="GO:0004648">
    <property type="term" value="F:O-phospho-L-serine:2-oxoglutarate aminotransferase activity"/>
    <property type="evidence" value="ECO:0007669"/>
    <property type="project" value="UniProtKB-UniRule"/>
</dbReference>
<comment type="catalytic activity">
    <reaction evidence="11 12">
        <text>O-phospho-L-serine + 2-oxoglutarate = 3-phosphooxypyruvate + L-glutamate</text>
        <dbReference type="Rhea" id="RHEA:14329"/>
        <dbReference type="ChEBI" id="CHEBI:16810"/>
        <dbReference type="ChEBI" id="CHEBI:18110"/>
        <dbReference type="ChEBI" id="CHEBI:29985"/>
        <dbReference type="ChEBI" id="CHEBI:57524"/>
        <dbReference type="EC" id="2.6.1.52"/>
    </reaction>
</comment>
<keyword evidence="5 12" id="KW-0028">Amino-acid biosynthesis</keyword>
<evidence type="ECO:0000256" key="6">
    <source>
        <dbReference type="ARBA" id="ARBA00022679"/>
    </source>
</evidence>
<gene>
    <name evidence="12 14" type="primary">serC</name>
    <name evidence="14" type="ORF">GJV76_05880</name>
</gene>
<evidence type="ECO:0000256" key="4">
    <source>
        <dbReference type="ARBA" id="ARBA00022576"/>
    </source>
</evidence>
<dbReference type="InterPro" id="IPR015421">
    <property type="entry name" value="PyrdxlP-dep_Trfase_major"/>
</dbReference>
<feature type="binding site" evidence="12">
    <location>
        <begin position="77"/>
        <end position="78"/>
    </location>
    <ligand>
        <name>pyridoxal 5'-phosphate</name>
        <dbReference type="ChEBI" id="CHEBI:597326"/>
    </ligand>
</feature>
<comment type="caution">
    <text evidence="12">Lacks conserved residue(s) required for the propagation of feature annotation.</text>
</comment>
<dbReference type="EMBL" id="WMJX01000009">
    <property type="protein sequence ID" value="MTG97670.1"/>
    <property type="molecule type" value="Genomic_DNA"/>
</dbReference>
<evidence type="ECO:0000256" key="10">
    <source>
        <dbReference type="ARBA" id="ARBA00047630"/>
    </source>
</evidence>
<dbReference type="GO" id="GO:0008615">
    <property type="term" value="P:pyridoxine biosynthetic process"/>
    <property type="evidence" value="ECO:0007669"/>
    <property type="project" value="UniProtKB-UniRule"/>
</dbReference>
<comment type="caution">
    <text evidence="14">The sequence shown here is derived from an EMBL/GenBank/DDBJ whole genome shotgun (WGS) entry which is preliminary data.</text>
</comment>
<dbReference type="Pfam" id="PF00266">
    <property type="entry name" value="Aminotran_5"/>
    <property type="match status" value="1"/>
</dbReference>
<dbReference type="Proteomes" id="UP000438760">
    <property type="component" value="Unassembled WGS sequence"/>
</dbReference>
<comment type="pathway">
    <text evidence="1 12">Cofactor biosynthesis; pyridoxine 5'-phosphate biosynthesis; pyridoxine 5'-phosphate from D-erythrose 4-phosphate: step 3/5.</text>
</comment>
<dbReference type="GO" id="GO:0006564">
    <property type="term" value="P:L-serine biosynthetic process"/>
    <property type="evidence" value="ECO:0007669"/>
    <property type="project" value="UniProtKB-UniRule"/>
</dbReference>